<evidence type="ECO:0000313" key="1">
    <source>
        <dbReference type="EMBL" id="MDI9857718.1"/>
    </source>
</evidence>
<sequence>MTETIIPLWTNEDFNNMGWHDNRLYGIIFDTQNFRISLDIDYIFEWSDSWKSFLVAPCSLNFENVSNTNIKIEFGDTQNIIISCVKRINESKTPNGNLQWFFIIETDVGDISFWATGFTQKLRDEPIWSTAQDLDRIPSF</sequence>
<protein>
    <submittedName>
        <fullName evidence="1">Uncharacterized protein</fullName>
    </submittedName>
</protein>
<name>A0ABT6Y2C9_9BACT</name>
<comment type="caution">
    <text evidence="1">The sequence shown here is derived from an EMBL/GenBank/DDBJ whole genome shotgun (WGS) entry which is preliminary data.</text>
</comment>
<accession>A0ABT6Y2C9</accession>
<proteinExistence type="predicted"/>
<gene>
    <name evidence="1" type="ORF">QM524_00730</name>
</gene>
<organism evidence="1 2">
    <name type="scientific">Flectobacillus roseus</name>
    <dbReference type="NCBI Taxonomy" id="502259"/>
    <lineage>
        <taxon>Bacteria</taxon>
        <taxon>Pseudomonadati</taxon>
        <taxon>Bacteroidota</taxon>
        <taxon>Cytophagia</taxon>
        <taxon>Cytophagales</taxon>
        <taxon>Flectobacillaceae</taxon>
        <taxon>Flectobacillus</taxon>
    </lineage>
</organism>
<dbReference type="Proteomes" id="UP001236507">
    <property type="component" value="Unassembled WGS sequence"/>
</dbReference>
<dbReference type="EMBL" id="JASHIF010000002">
    <property type="protein sequence ID" value="MDI9857718.1"/>
    <property type="molecule type" value="Genomic_DNA"/>
</dbReference>
<evidence type="ECO:0000313" key="2">
    <source>
        <dbReference type="Proteomes" id="UP001236507"/>
    </source>
</evidence>
<reference evidence="1 2" key="1">
    <citation type="submission" date="2023-05" db="EMBL/GenBank/DDBJ databases">
        <title>Novel species of genus Flectobacillus isolated from stream in China.</title>
        <authorList>
            <person name="Lu H."/>
        </authorList>
    </citation>
    <scope>NUCLEOTIDE SEQUENCE [LARGE SCALE GENOMIC DNA]</scope>
    <source>
        <strain evidence="1 2">KCTC 42575</strain>
    </source>
</reference>
<dbReference type="RefSeq" id="WP_283343037.1">
    <property type="nucleotide sequence ID" value="NZ_JASHIF010000002.1"/>
</dbReference>
<keyword evidence="2" id="KW-1185">Reference proteome</keyword>